<accession>A0AAW5VFA6</accession>
<organism evidence="3 4">
    <name type="scientific">Leptospira levettii</name>
    <dbReference type="NCBI Taxonomy" id="2023178"/>
    <lineage>
        <taxon>Bacteria</taxon>
        <taxon>Pseudomonadati</taxon>
        <taxon>Spirochaetota</taxon>
        <taxon>Spirochaetia</taxon>
        <taxon>Leptospirales</taxon>
        <taxon>Leptospiraceae</taxon>
        <taxon>Leptospira</taxon>
    </lineage>
</organism>
<feature type="domain" description="ISXO2-like transposase" evidence="2">
    <location>
        <begin position="329"/>
        <end position="477"/>
    </location>
</feature>
<evidence type="ECO:0000259" key="2">
    <source>
        <dbReference type="SMART" id="SM01126"/>
    </source>
</evidence>
<proteinExistence type="predicted"/>
<evidence type="ECO:0000313" key="3">
    <source>
        <dbReference type="EMBL" id="MCW7516925.1"/>
    </source>
</evidence>
<feature type="region of interest" description="Disordered" evidence="1">
    <location>
        <begin position="23"/>
        <end position="109"/>
    </location>
</feature>
<feature type="compositionally biased region" description="Basic residues" evidence="1">
    <location>
        <begin position="82"/>
        <end position="96"/>
    </location>
</feature>
<dbReference type="EMBL" id="JAMQQD010000008">
    <property type="protein sequence ID" value="MCW7516925.1"/>
    <property type="molecule type" value="Genomic_DNA"/>
</dbReference>
<evidence type="ECO:0000256" key="1">
    <source>
        <dbReference type="SAM" id="MobiDB-lite"/>
    </source>
</evidence>
<feature type="compositionally biased region" description="Polar residues" evidence="1">
    <location>
        <begin position="100"/>
        <end position="109"/>
    </location>
</feature>
<comment type="caution">
    <text evidence="3">The sequence shown here is derived from an EMBL/GenBank/DDBJ whole genome shotgun (WGS) entry which is preliminary data.</text>
</comment>
<reference evidence="3" key="1">
    <citation type="submission" date="2022-06" db="EMBL/GenBank/DDBJ databases">
        <title>Leptospira isolates from biofilms formed at urban environments.</title>
        <authorList>
            <person name="Ribeiro P.S."/>
            <person name="Sousa T."/>
            <person name="Carvalho N."/>
            <person name="Aburjaile F."/>
            <person name="Neves F."/>
            <person name="Oliveira D."/>
            <person name="Blanco L."/>
            <person name="Lima J."/>
            <person name="Costa F."/>
            <person name="Brenig B."/>
            <person name="Soares S."/>
            <person name="Ramos R."/>
            <person name="Goes-Neto A."/>
            <person name="Matiuzzi M."/>
            <person name="Azevedo V."/>
            <person name="Ristow P."/>
        </authorList>
    </citation>
    <scope>NUCLEOTIDE SEQUENCE</scope>
    <source>
        <strain evidence="3">VSF7</strain>
    </source>
</reference>
<name>A0AAW5VFA6_9LEPT</name>
<dbReference type="Proteomes" id="UP001209694">
    <property type="component" value="Unassembled WGS sequence"/>
</dbReference>
<feature type="compositionally biased region" description="Polar residues" evidence="1">
    <location>
        <begin position="23"/>
        <end position="40"/>
    </location>
</feature>
<dbReference type="SMART" id="SM01126">
    <property type="entry name" value="DDE_Tnp_IS1595"/>
    <property type="match status" value="1"/>
</dbReference>
<gene>
    <name evidence="3" type="ORF">ND810_17285</name>
</gene>
<feature type="compositionally biased region" description="Low complexity" evidence="1">
    <location>
        <begin position="46"/>
        <end position="60"/>
    </location>
</feature>
<dbReference type="InterPro" id="IPR024445">
    <property type="entry name" value="Tnp_ISXO2-like"/>
</dbReference>
<protein>
    <submittedName>
        <fullName evidence="3">Transposase</fullName>
    </submittedName>
</protein>
<sequence length="509" mass="58305">MQYSEITAFYSHSYSKSLILSKNHISPHTNPHKSPNSHPEPNTFDPKLSSPNHSPSPNLSRRTTSSAKVSLKQGHAVESKPRTKKGTKKLTAKGKHSPIPSKTTNEGAYIPQPTSSEIHLEGINNQHSKDHLYENLTDEIFLGDDSLKDTQYTNTSGIHTEKFQKLTYKILYDLYPKYCPKCNVILSKGVKNRPDLVRCHNKNCHTQVSRLSYTPLHHFKLPIWMFGYILEESFIQFPKVITSVEISKRLGISYGSARLLKQRIQVFSSHQVEVLRKLYYNDLKETFKDVTLPKVEEEKDIKKHLGKKLYRKIPHIDTCVLYSASQRSNLFRKRFRHGGLTASIYQSDSVGGNQVGILTSTIATQNGCVFFDSVPDQKANTLGVLLRKTVPYESPLFSDEGYPWLWGIYKKHRSINHTAHSKEKRYKFARNRWSKLSVHNQVAEGNQRLLKSAFSAYNYVKPKNSQLYLNELSFIKSIKAIGMDRLVSAQRDGFVPNVSRIFTLPHHFK</sequence>
<dbReference type="RefSeq" id="WP_265356443.1">
    <property type="nucleotide sequence ID" value="NZ_JAMQPS010000007.1"/>
</dbReference>
<evidence type="ECO:0000313" key="4">
    <source>
        <dbReference type="Proteomes" id="UP001209694"/>
    </source>
</evidence>
<dbReference type="AlphaFoldDB" id="A0AAW5VFA6"/>